<feature type="region of interest" description="Disordered" evidence="1">
    <location>
        <begin position="96"/>
        <end position="133"/>
    </location>
</feature>
<evidence type="ECO:0000313" key="2">
    <source>
        <dbReference type="EMBL" id="SCA60163.1"/>
    </source>
</evidence>
<dbReference type="AlphaFoldDB" id="A0A1G4E4L6"/>
<name>A0A1G4E4L6_PLAVI</name>
<feature type="compositionally biased region" description="Polar residues" evidence="1">
    <location>
        <begin position="119"/>
        <end position="133"/>
    </location>
</feature>
<evidence type="ECO:0000313" key="3">
    <source>
        <dbReference type="Proteomes" id="UP000196402"/>
    </source>
</evidence>
<protein>
    <submittedName>
        <fullName evidence="2">Uncharacterized protein</fullName>
    </submittedName>
</protein>
<reference evidence="2 3" key="1">
    <citation type="submission" date="2016-07" db="EMBL/GenBank/DDBJ databases">
        <authorList>
            <consortium name="Pathogen Informatics"/>
        </authorList>
    </citation>
    <scope>NUCLEOTIDE SEQUENCE [LARGE SCALE GENOMIC DNA]</scope>
</reference>
<feature type="region of interest" description="Disordered" evidence="1">
    <location>
        <begin position="45"/>
        <end position="75"/>
    </location>
</feature>
<proteinExistence type="predicted"/>
<organism evidence="2 3">
    <name type="scientific">Plasmodium vivax</name>
    <name type="common">malaria parasite P. vivax</name>
    <dbReference type="NCBI Taxonomy" id="5855"/>
    <lineage>
        <taxon>Eukaryota</taxon>
        <taxon>Sar</taxon>
        <taxon>Alveolata</taxon>
        <taxon>Apicomplexa</taxon>
        <taxon>Aconoidasida</taxon>
        <taxon>Haemosporida</taxon>
        <taxon>Plasmodiidae</taxon>
        <taxon>Plasmodium</taxon>
        <taxon>Plasmodium (Plasmodium)</taxon>
    </lineage>
</organism>
<dbReference type="Proteomes" id="UP000196402">
    <property type="component" value="Unassembled WGS sequence"/>
</dbReference>
<accession>A0A1G4E4L6</accession>
<gene>
    <name evidence="2" type="ORF">PVT01_000077200</name>
</gene>
<feature type="compositionally biased region" description="Basic and acidic residues" evidence="1">
    <location>
        <begin position="45"/>
        <end position="63"/>
    </location>
</feature>
<evidence type="ECO:0000256" key="1">
    <source>
        <dbReference type="SAM" id="MobiDB-lite"/>
    </source>
</evidence>
<sequence length="157" mass="18373">MSTEPQNPEYLSYHNYGEFKRQLERAKIYFTKPRELENLLKEEAQKKADAEAAARKVQEEAADKQGQIGKDLEQQKLLQPKDLITRLPNNELQEVLHGHGEFHSSTYQAGSREFETSRLQRPTQKFEYSQRPESSTGLLWKNDLTQRRNRTCYVISS</sequence>
<dbReference type="EMBL" id="FLYH01000227">
    <property type="protein sequence ID" value="SCA60163.1"/>
    <property type="molecule type" value="Genomic_DNA"/>
</dbReference>